<gene>
    <name evidence="8" type="ORF">QYE76_058632</name>
</gene>
<comment type="caution">
    <text evidence="8">The sequence shown here is derived from an EMBL/GenBank/DDBJ whole genome shotgun (WGS) entry which is preliminary data.</text>
</comment>
<name>A0AAD8T7H9_LOLMU</name>
<dbReference type="SUPFAM" id="SSF47113">
    <property type="entry name" value="Histone-fold"/>
    <property type="match status" value="1"/>
</dbReference>
<evidence type="ECO:0000313" key="8">
    <source>
        <dbReference type="EMBL" id="KAK1670473.1"/>
    </source>
</evidence>
<dbReference type="EMBL" id="JAUUTY010000003">
    <property type="protein sequence ID" value="KAK1670473.1"/>
    <property type="molecule type" value="Genomic_DNA"/>
</dbReference>
<dbReference type="InterPro" id="IPR009072">
    <property type="entry name" value="Histone-fold"/>
</dbReference>
<dbReference type="Pfam" id="PF02969">
    <property type="entry name" value="TAF"/>
    <property type="match status" value="1"/>
</dbReference>
<keyword evidence="6" id="KW-0472">Membrane</keyword>
<dbReference type="GO" id="GO:0003713">
    <property type="term" value="F:transcription coactivator activity"/>
    <property type="evidence" value="ECO:0007669"/>
    <property type="project" value="TreeGrafter"/>
</dbReference>
<keyword evidence="5" id="KW-0539">Nucleus</keyword>
<comment type="similarity">
    <text evidence="2">Belongs to the TAF6 family.</text>
</comment>
<evidence type="ECO:0000256" key="2">
    <source>
        <dbReference type="ARBA" id="ARBA00007688"/>
    </source>
</evidence>
<evidence type="ECO:0000256" key="4">
    <source>
        <dbReference type="ARBA" id="ARBA00023163"/>
    </source>
</evidence>
<evidence type="ECO:0000256" key="6">
    <source>
        <dbReference type="SAM" id="Phobius"/>
    </source>
</evidence>
<dbReference type="GO" id="GO:0016251">
    <property type="term" value="F:RNA polymerase II general transcription initiation factor activity"/>
    <property type="evidence" value="ECO:0007669"/>
    <property type="project" value="InterPro"/>
</dbReference>
<accession>A0AAD8T7H9</accession>
<dbReference type="GO" id="GO:0046695">
    <property type="term" value="C:SLIK (SAGA-like) complex"/>
    <property type="evidence" value="ECO:0007669"/>
    <property type="project" value="InterPro"/>
</dbReference>
<feature type="domain" description="TATA box binding protein associated factor (TAF) histone-like fold" evidence="7">
    <location>
        <begin position="21"/>
        <end position="62"/>
    </location>
</feature>
<comment type="subcellular location">
    <subcellularLocation>
        <location evidence="1">Nucleus</location>
    </subcellularLocation>
</comment>
<keyword evidence="9" id="KW-1185">Reference proteome</keyword>
<dbReference type="GO" id="GO:0005669">
    <property type="term" value="C:transcription factor TFIID complex"/>
    <property type="evidence" value="ECO:0007669"/>
    <property type="project" value="InterPro"/>
</dbReference>
<keyword evidence="6" id="KW-0812">Transmembrane</keyword>
<dbReference type="InterPro" id="IPR004823">
    <property type="entry name" value="TAF_TATA-bd_Histone-like_dom"/>
</dbReference>
<dbReference type="Proteomes" id="UP001231189">
    <property type="component" value="Unassembled WGS sequence"/>
</dbReference>
<dbReference type="SMART" id="SM00803">
    <property type="entry name" value="TAF"/>
    <property type="match status" value="1"/>
</dbReference>
<feature type="transmembrane region" description="Helical" evidence="6">
    <location>
        <begin position="20"/>
        <end position="39"/>
    </location>
</feature>
<keyword evidence="6" id="KW-1133">Transmembrane helix</keyword>
<dbReference type="PANTHER" id="PTHR10221">
    <property type="entry name" value="TRANSCRIPTION INITIATION FACTOR TFIID SUBUNIT 6"/>
    <property type="match status" value="1"/>
</dbReference>
<dbReference type="GO" id="GO:0051123">
    <property type="term" value="P:RNA polymerase II preinitiation complex assembly"/>
    <property type="evidence" value="ECO:0007669"/>
    <property type="project" value="TreeGrafter"/>
</dbReference>
<sequence length="99" mass="11668">MAFPFYLYNHISHVQDIPVAHWYCIILISVFCALFQEAIKCTRHAKRTVLTADDVDIALSLRNVEPVYGFASDDPLWFKRDLGHMDLFYFDDREVDLKR</sequence>
<proteinExistence type="inferred from homology"/>
<dbReference type="Gene3D" id="1.10.20.10">
    <property type="entry name" value="Histone, subunit A"/>
    <property type="match status" value="1"/>
</dbReference>
<evidence type="ECO:0000259" key="7">
    <source>
        <dbReference type="SMART" id="SM00803"/>
    </source>
</evidence>
<evidence type="ECO:0000313" key="9">
    <source>
        <dbReference type="Proteomes" id="UP001231189"/>
    </source>
</evidence>
<protein>
    <recommendedName>
        <fullName evidence="7">TATA box binding protein associated factor (TAF) histone-like fold domain-containing protein</fullName>
    </recommendedName>
</protein>
<dbReference type="InterPro" id="IPR037796">
    <property type="entry name" value="TAF6"/>
</dbReference>
<keyword evidence="3" id="KW-0805">Transcription regulation</keyword>
<dbReference type="GO" id="GO:0046982">
    <property type="term" value="F:protein heterodimerization activity"/>
    <property type="evidence" value="ECO:0007669"/>
    <property type="project" value="InterPro"/>
</dbReference>
<evidence type="ECO:0000256" key="3">
    <source>
        <dbReference type="ARBA" id="ARBA00023015"/>
    </source>
</evidence>
<dbReference type="AlphaFoldDB" id="A0AAD8T7H9"/>
<evidence type="ECO:0000256" key="1">
    <source>
        <dbReference type="ARBA" id="ARBA00004123"/>
    </source>
</evidence>
<keyword evidence="4" id="KW-0804">Transcription</keyword>
<organism evidence="8 9">
    <name type="scientific">Lolium multiflorum</name>
    <name type="common">Italian ryegrass</name>
    <name type="synonym">Lolium perenne subsp. multiflorum</name>
    <dbReference type="NCBI Taxonomy" id="4521"/>
    <lineage>
        <taxon>Eukaryota</taxon>
        <taxon>Viridiplantae</taxon>
        <taxon>Streptophyta</taxon>
        <taxon>Embryophyta</taxon>
        <taxon>Tracheophyta</taxon>
        <taxon>Spermatophyta</taxon>
        <taxon>Magnoliopsida</taxon>
        <taxon>Liliopsida</taxon>
        <taxon>Poales</taxon>
        <taxon>Poaceae</taxon>
        <taxon>BOP clade</taxon>
        <taxon>Pooideae</taxon>
        <taxon>Poodae</taxon>
        <taxon>Poeae</taxon>
        <taxon>Poeae Chloroplast Group 2 (Poeae type)</taxon>
        <taxon>Loliodinae</taxon>
        <taxon>Loliinae</taxon>
        <taxon>Lolium</taxon>
    </lineage>
</organism>
<evidence type="ECO:0000256" key="5">
    <source>
        <dbReference type="ARBA" id="ARBA00023242"/>
    </source>
</evidence>
<dbReference type="GO" id="GO:0000124">
    <property type="term" value="C:SAGA complex"/>
    <property type="evidence" value="ECO:0007669"/>
    <property type="project" value="InterPro"/>
</dbReference>
<reference evidence="8" key="1">
    <citation type="submission" date="2023-07" db="EMBL/GenBank/DDBJ databases">
        <title>A chromosome-level genome assembly of Lolium multiflorum.</title>
        <authorList>
            <person name="Chen Y."/>
            <person name="Copetti D."/>
            <person name="Kolliker R."/>
            <person name="Studer B."/>
        </authorList>
    </citation>
    <scope>NUCLEOTIDE SEQUENCE</scope>
    <source>
        <strain evidence="8">02402/16</strain>
        <tissue evidence="8">Leaf</tissue>
    </source>
</reference>
<dbReference type="PANTHER" id="PTHR10221:SF9">
    <property type="entry name" value="TRANSCRIPTION INITIATION FACTOR TFIID SUBUNIT 6"/>
    <property type="match status" value="1"/>
</dbReference>